<gene>
    <name evidence="2" type="ORF">GA0061094_1961</name>
</gene>
<feature type="transmembrane region" description="Helical" evidence="1">
    <location>
        <begin position="55"/>
        <end position="75"/>
    </location>
</feature>
<dbReference type="AlphaFoldDB" id="A0A0V8HJI6"/>
<name>A0A0V8HJI6_9BACI</name>
<dbReference type="EMBL" id="FMAU01000002">
    <property type="protein sequence ID" value="SCC02932.1"/>
    <property type="molecule type" value="Genomic_DNA"/>
</dbReference>
<keyword evidence="1" id="KW-1133">Transmembrane helix</keyword>
<keyword evidence="1" id="KW-0812">Transmembrane</keyword>
<keyword evidence="1" id="KW-0472">Membrane</keyword>
<evidence type="ECO:0000313" key="3">
    <source>
        <dbReference type="Proteomes" id="UP000181997"/>
    </source>
</evidence>
<protein>
    <submittedName>
        <fullName evidence="2">Uncharacterized protein</fullName>
    </submittedName>
</protein>
<dbReference type="OrthoDB" id="2454818at2"/>
<sequence>MSIYIILLTLVAVGVAGYSVYYTFRIAGQEKRLKGEYDTDIPESVKAHPFMRNPVFLAILVFTVFVVVMILYLSFKFAY</sequence>
<accession>A0A0V8HJI6</accession>
<proteinExistence type="predicted"/>
<dbReference type="RefSeq" id="WP_058298326.1">
    <property type="nucleotide sequence ID" value="NZ_FMAU01000002.1"/>
</dbReference>
<organism evidence="2 3">
    <name type="scientific">[Bacillus] enclensis</name>
    <dbReference type="NCBI Taxonomy" id="1402860"/>
    <lineage>
        <taxon>Bacteria</taxon>
        <taxon>Bacillati</taxon>
        <taxon>Bacillota</taxon>
        <taxon>Bacilli</taxon>
        <taxon>Bacillales</taxon>
        <taxon>Bacillaceae</taxon>
        <taxon>Rossellomorea</taxon>
    </lineage>
</organism>
<reference evidence="3" key="1">
    <citation type="submission" date="2016-08" db="EMBL/GenBank/DDBJ databases">
        <authorList>
            <person name="Varghese N."/>
            <person name="Submissions Spin"/>
        </authorList>
    </citation>
    <scope>NUCLEOTIDE SEQUENCE [LARGE SCALE GENOMIC DNA]</scope>
    <source>
        <strain evidence="3">SGD-1123</strain>
    </source>
</reference>
<feature type="transmembrane region" description="Helical" evidence="1">
    <location>
        <begin position="6"/>
        <end position="24"/>
    </location>
</feature>
<dbReference type="Proteomes" id="UP000181997">
    <property type="component" value="Unassembled WGS sequence"/>
</dbReference>
<evidence type="ECO:0000256" key="1">
    <source>
        <dbReference type="SAM" id="Phobius"/>
    </source>
</evidence>
<keyword evidence="3" id="KW-1185">Reference proteome</keyword>
<evidence type="ECO:0000313" key="2">
    <source>
        <dbReference type="EMBL" id="SCC02932.1"/>
    </source>
</evidence>